<evidence type="ECO:0000313" key="4">
    <source>
        <dbReference type="Proteomes" id="UP000523447"/>
    </source>
</evidence>
<proteinExistence type="predicted"/>
<dbReference type="Proteomes" id="UP000523447">
    <property type="component" value="Unassembled WGS sequence"/>
</dbReference>
<protein>
    <submittedName>
        <fullName evidence="3">Uncharacterized protein</fullName>
    </submittedName>
</protein>
<dbReference type="AlphaFoldDB" id="A0A7X6RHB1"/>
<evidence type="ECO:0000313" key="3">
    <source>
        <dbReference type="EMBL" id="NKY85911.1"/>
    </source>
</evidence>
<keyword evidence="2" id="KW-1133">Transmembrane helix</keyword>
<feature type="compositionally biased region" description="Pro residues" evidence="1">
    <location>
        <begin position="69"/>
        <end position="82"/>
    </location>
</feature>
<reference evidence="3 4" key="1">
    <citation type="submission" date="2020-04" db="EMBL/GenBank/DDBJ databases">
        <title>MicrobeNet Type strains.</title>
        <authorList>
            <person name="Nicholson A.C."/>
        </authorList>
    </citation>
    <scope>NUCLEOTIDE SEQUENCE [LARGE SCALE GENOMIC DNA]</scope>
    <source>
        <strain evidence="3 4">DSM 44445</strain>
    </source>
</reference>
<evidence type="ECO:0000256" key="2">
    <source>
        <dbReference type="SAM" id="Phobius"/>
    </source>
</evidence>
<evidence type="ECO:0000256" key="1">
    <source>
        <dbReference type="SAM" id="MobiDB-lite"/>
    </source>
</evidence>
<comment type="caution">
    <text evidence="3">The sequence shown here is derived from an EMBL/GenBank/DDBJ whole genome shotgun (WGS) entry which is preliminary data.</text>
</comment>
<feature type="transmembrane region" description="Helical" evidence="2">
    <location>
        <begin position="15"/>
        <end position="37"/>
    </location>
</feature>
<keyword evidence="2" id="KW-0812">Transmembrane</keyword>
<keyword evidence="4" id="KW-1185">Reference proteome</keyword>
<dbReference type="RefSeq" id="WP_040721552.1">
    <property type="nucleotide sequence ID" value="NZ_CAWPHS010000067.1"/>
</dbReference>
<accession>A0A7X6RHB1</accession>
<sequence>MYERGILIEVAPRGWLILAIVCLGGAVFVALLVMLLVSNDKFDDPSRAPTVPPGTCTPFCYRPGTPGVTQPPPPAQYPMPGR</sequence>
<name>A0A7X6RHB1_9NOCA</name>
<feature type="region of interest" description="Disordered" evidence="1">
    <location>
        <begin position="63"/>
        <end position="82"/>
    </location>
</feature>
<gene>
    <name evidence="3" type="ORF">HGA07_09770</name>
</gene>
<dbReference type="EMBL" id="JAAXPE010000007">
    <property type="protein sequence ID" value="NKY85911.1"/>
    <property type="molecule type" value="Genomic_DNA"/>
</dbReference>
<organism evidence="3 4">
    <name type="scientific">Nocardia veterana</name>
    <dbReference type="NCBI Taxonomy" id="132249"/>
    <lineage>
        <taxon>Bacteria</taxon>
        <taxon>Bacillati</taxon>
        <taxon>Actinomycetota</taxon>
        <taxon>Actinomycetes</taxon>
        <taxon>Mycobacteriales</taxon>
        <taxon>Nocardiaceae</taxon>
        <taxon>Nocardia</taxon>
    </lineage>
</organism>
<keyword evidence="2" id="KW-0472">Membrane</keyword>